<keyword evidence="1" id="KW-0472">Membrane</keyword>
<feature type="domain" description="MgtC/SapB/SrpB/YhiD N-terminal" evidence="2">
    <location>
        <begin position="15"/>
        <end position="140"/>
    </location>
</feature>
<feature type="transmembrane region" description="Helical" evidence="1">
    <location>
        <begin position="150"/>
        <end position="169"/>
    </location>
</feature>
<dbReference type="AlphaFoldDB" id="A0A0K0XUP7"/>
<feature type="transmembrane region" description="Helical" evidence="1">
    <location>
        <begin position="339"/>
        <end position="360"/>
    </location>
</feature>
<name>A0A0K0XUP7_9GAMM</name>
<feature type="transmembrane region" description="Helical" evidence="1">
    <location>
        <begin position="312"/>
        <end position="333"/>
    </location>
</feature>
<gene>
    <name evidence="4" type="ORF">WM2015_1013</name>
</gene>
<protein>
    <submittedName>
        <fullName evidence="4">Membrane protein</fullName>
    </submittedName>
</protein>
<keyword evidence="5" id="KW-1185">Reference proteome</keyword>
<evidence type="ECO:0000256" key="1">
    <source>
        <dbReference type="SAM" id="Phobius"/>
    </source>
</evidence>
<keyword evidence="1" id="KW-1133">Transmembrane helix</keyword>
<sequence length="426" mass="44152">MLLAMESGLDWVYRLGVALAIGMMIGSERGWQRREASEGQRSAGLRTFALFGLLGGLSGLLARDFGLLPAAVMFLGLSLLMASMHLAHAREDHDLGATTEVAGLITFLLGLLAGLGELAIASATGVITVVVLASKHQMHGWLARLSRPELVAALKLLVISVVLLPLLPNQGYGPWGSLNPYVIWWMVVLIASISFVGYFAVRLAGARAGIAFTALFGGLASSTAVAMHLSRLSASGQARPRLLAGGILLACGTMYLRLLIVASIVEFGLFRALVMPAAVMAVLVLGAAAWLIGRSGREESAGPIHQSNPLELGSALVFGLLLALVMLLGQALTHWLGDAGVYLLAAASGVADVDAITLSLSRMAGEGLSIEVATLGILIAAAVNSMVKASISLSIGGRRSGLPVMLVLALASIAGLLIAWLDGSLI</sequence>
<dbReference type="Proteomes" id="UP000066624">
    <property type="component" value="Chromosome"/>
</dbReference>
<feature type="transmembrane region" description="Helical" evidence="1">
    <location>
        <begin position="67"/>
        <end position="89"/>
    </location>
</feature>
<dbReference type="PANTHER" id="PTHR39084">
    <property type="entry name" value="MEMBRANE PROTEIN-RELATED"/>
    <property type="match status" value="1"/>
</dbReference>
<feature type="transmembrane region" description="Helical" evidence="1">
    <location>
        <begin position="242"/>
        <end position="264"/>
    </location>
</feature>
<dbReference type="KEGG" id="wma:WM2015_1013"/>
<dbReference type="EMBL" id="CP012154">
    <property type="protein sequence ID" value="AKS41390.1"/>
    <property type="molecule type" value="Genomic_DNA"/>
</dbReference>
<dbReference type="PANTHER" id="PTHR39084:SF1">
    <property type="entry name" value="DUF4010 DOMAIN-CONTAINING PROTEIN"/>
    <property type="match status" value="1"/>
</dbReference>
<feature type="transmembrane region" description="Helical" evidence="1">
    <location>
        <begin position="181"/>
        <end position="201"/>
    </location>
</feature>
<dbReference type="Pfam" id="PF02308">
    <property type="entry name" value="MgtC"/>
    <property type="match status" value="1"/>
</dbReference>
<feature type="transmembrane region" description="Helical" evidence="1">
    <location>
        <begin position="12"/>
        <end position="31"/>
    </location>
</feature>
<keyword evidence="1" id="KW-0812">Transmembrane</keyword>
<feature type="transmembrane region" description="Helical" evidence="1">
    <location>
        <begin position="270"/>
        <end position="292"/>
    </location>
</feature>
<evidence type="ECO:0000313" key="5">
    <source>
        <dbReference type="Proteomes" id="UP000066624"/>
    </source>
</evidence>
<evidence type="ECO:0000313" key="4">
    <source>
        <dbReference type="EMBL" id="AKS41390.1"/>
    </source>
</evidence>
<feature type="transmembrane region" description="Helical" evidence="1">
    <location>
        <begin position="401"/>
        <end position="421"/>
    </location>
</feature>
<dbReference type="Pfam" id="PF13194">
    <property type="entry name" value="DUF4010"/>
    <property type="match status" value="1"/>
</dbReference>
<dbReference type="InterPro" id="IPR049177">
    <property type="entry name" value="MgtC_SapB_SrpB_YhiD_N"/>
</dbReference>
<dbReference type="PATRIC" id="fig|1579979.3.peg.1036"/>
<evidence type="ECO:0000259" key="3">
    <source>
        <dbReference type="Pfam" id="PF13194"/>
    </source>
</evidence>
<dbReference type="STRING" id="1579979.WM2015_1013"/>
<organism evidence="4 5">
    <name type="scientific">Wenzhouxiangella marina</name>
    <dbReference type="NCBI Taxonomy" id="1579979"/>
    <lineage>
        <taxon>Bacteria</taxon>
        <taxon>Pseudomonadati</taxon>
        <taxon>Pseudomonadota</taxon>
        <taxon>Gammaproteobacteria</taxon>
        <taxon>Chromatiales</taxon>
        <taxon>Wenzhouxiangellaceae</taxon>
        <taxon>Wenzhouxiangella</taxon>
    </lineage>
</organism>
<feature type="transmembrane region" description="Helical" evidence="1">
    <location>
        <begin position="207"/>
        <end position="230"/>
    </location>
</feature>
<feature type="transmembrane region" description="Helical" evidence="1">
    <location>
        <begin position="101"/>
        <end position="130"/>
    </location>
</feature>
<reference evidence="4 5" key="1">
    <citation type="submission" date="2015-07" db="EMBL/GenBank/DDBJ databases">
        <authorList>
            <person name="Noorani M."/>
        </authorList>
    </citation>
    <scope>NUCLEOTIDE SEQUENCE [LARGE SCALE GENOMIC DNA]</scope>
    <source>
        <strain evidence="4 5">KCTC 42284</strain>
    </source>
</reference>
<feature type="transmembrane region" description="Helical" evidence="1">
    <location>
        <begin position="372"/>
        <end position="395"/>
    </location>
</feature>
<dbReference type="InterPro" id="IPR025105">
    <property type="entry name" value="DUF4010"/>
</dbReference>
<feature type="domain" description="DUF4010" evidence="3">
    <location>
        <begin position="188"/>
        <end position="396"/>
    </location>
</feature>
<proteinExistence type="predicted"/>
<evidence type="ECO:0000259" key="2">
    <source>
        <dbReference type="Pfam" id="PF02308"/>
    </source>
</evidence>
<accession>A0A0K0XUP7</accession>